<comment type="caution">
    <text evidence="1">The sequence shown here is derived from an EMBL/GenBank/DDBJ whole genome shotgun (WGS) entry which is preliminary data.</text>
</comment>
<accession>A0ACC0LX88</accession>
<proteinExistence type="predicted"/>
<dbReference type="Proteomes" id="UP001062846">
    <property type="component" value="Chromosome 11"/>
</dbReference>
<dbReference type="EMBL" id="CM046398">
    <property type="protein sequence ID" value="KAI8532917.1"/>
    <property type="molecule type" value="Genomic_DNA"/>
</dbReference>
<gene>
    <name evidence="1" type="ORF">RHMOL_Rhmol11G0255100</name>
</gene>
<evidence type="ECO:0000313" key="2">
    <source>
        <dbReference type="Proteomes" id="UP001062846"/>
    </source>
</evidence>
<keyword evidence="2" id="KW-1185">Reference proteome</keyword>
<sequence>MYKGLQIILEKSLRNVQIESDAMLAVNLIEDGNPGIYAQSVIIHKAHGLLTRTDTTLNHVYCTANRCRTTSPTWEQSKTKT</sequence>
<name>A0ACC0LX88_RHOML</name>
<protein>
    <submittedName>
        <fullName evidence="1">Uncharacterized protein</fullName>
    </submittedName>
</protein>
<evidence type="ECO:0000313" key="1">
    <source>
        <dbReference type="EMBL" id="KAI8532917.1"/>
    </source>
</evidence>
<organism evidence="1 2">
    <name type="scientific">Rhododendron molle</name>
    <name type="common">Chinese azalea</name>
    <name type="synonym">Azalea mollis</name>
    <dbReference type="NCBI Taxonomy" id="49168"/>
    <lineage>
        <taxon>Eukaryota</taxon>
        <taxon>Viridiplantae</taxon>
        <taxon>Streptophyta</taxon>
        <taxon>Embryophyta</taxon>
        <taxon>Tracheophyta</taxon>
        <taxon>Spermatophyta</taxon>
        <taxon>Magnoliopsida</taxon>
        <taxon>eudicotyledons</taxon>
        <taxon>Gunneridae</taxon>
        <taxon>Pentapetalae</taxon>
        <taxon>asterids</taxon>
        <taxon>Ericales</taxon>
        <taxon>Ericaceae</taxon>
        <taxon>Ericoideae</taxon>
        <taxon>Rhodoreae</taxon>
        <taxon>Rhododendron</taxon>
    </lineage>
</organism>
<reference evidence="1" key="1">
    <citation type="submission" date="2022-02" db="EMBL/GenBank/DDBJ databases">
        <title>Plant Genome Project.</title>
        <authorList>
            <person name="Zhang R.-G."/>
        </authorList>
    </citation>
    <scope>NUCLEOTIDE SEQUENCE</scope>
    <source>
        <strain evidence="1">AT1</strain>
    </source>
</reference>